<dbReference type="KEGG" id="mema:MMAB1_3235"/>
<reference evidence="1 2" key="1">
    <citation type="submission" date="2016-01" db="EMBL/GenBank/DDBJ databases">
        <authorList>
            <person name="Manzoor S."/>
        </authorList>
    </citation>
    <scope>NUCLEOTIDE SEQUENCE [LARGE SCALE GENOMIC DNA]</scope>
    <source>
        <strain evidence="1">Methanoculleus sp MAB1</strain>
    </source>
</reference>
<dbReference type="Proteomes" id="UP000069850">
    <property type="component" value="Chromosome 1"/>
</dbReference>
<evidence type="ECO:0008006" key="3">
    <source>
        <dbReference type="Google" id="ProtNLM"/>
    </source>
</evidence>
<evidence type="ECO:0000313" key="2">
    <source>
        <dbReference type="Proteomes" id="UP000069850"/>
    </source>
</evidence>
<gene>
    <name evidence="1" type="ORF">MMAB1_3235</name>
</gene>
<dbReference type="Gene3D" id="3.30.70.100">
    <property type="match status" value="1"/>
</dbReference>
<protein>
    <recommendedName>
        <fullName evidence="3">Antibiotic biosynthesis monooxygenase</fullName>
    </recommendedName>
</protein>
<dbReference type="SUPFAM" id="SSF54909">
    <property type="entry name" value="Dimeric alpha+beta barrel"/>
    <property type="match status" value="1"/>
</dbReference>
<name>A0A0X8XYQ1_9EURY</name>
<dbReference type="AlphaFoldDB" id="A0A0X8XYQ1"/>
<dbReference type="InterPro" id="IPR011008">
    <property type="entry name" value="Dimeric_a/b-barrel"/>
</dbReference>
<sequence length="101" mass="11633">MYGEVVMFINIVEFPPIKEGKDAEFKGWFKESNAAFMKYDGFISRRLLVSDKGSYAAIVEHRSKDTFMKMHTSKEHAILRAKGDLLMDGNPKPHFYDVVDL</sequence>
<accession>A0A0X8XYQ1</accession>
<proteinExistence type="predicted"/>
<organism evidence="1 2">
    <name type="scientific">Methanoculleus bourgensis</name>
    <dbReference type="NCBI Taxonomy" id="83986"/>
    <lineage>
        <taxon>Archaea</taxon>
        <taxon>Methanobacteriati</taxon>
        <taxon>Methanobacteriota</taxon>
        <taxon>Stenosarchaea group</taxon>
        <taxon>Methanomicrobia</taxon>
        <taxon>Methanomicrobiales</taxon>
        <taxon>Methanomicrobiaceae</taxon>
        <taxon>Methanoculleus</taxon>
    </lineage>
</organism>
<dbReference type="EMBL" id="LT158599">
    <property type="protein sequence ID" value="CVK34448.1"/>
    <property type="molecule type" value="Genomic_DNA"/>
</dbReference>
<evidence type="ECO:0000313" key="1">
    <source>
        <dbReference type="EMBL" id="CVK34448.1"/>
    </source>
</evidence>